<dbReference type="AlphaFoldDB" id="A0A438MWM7"/>
<comment type="similarity">
    <text evidence="1 2">Belongs to the Rab GDI family.</text>
</comment>
<dbReference type="InterPro" id="IPR036188">
    <property type="entry name" value="FAD/NAD-bd_sf"/>
</dbReference>
<evidence type="ECO:0000256" key="2">
    <source>
        <dbReference type="PIRNR" id="PIRNR037514"/>
    </source>
</evidence>
<dbReference type="Gene3D" id="3.50.50.60">
    <property type="entry name" value="FAD/NAD(P)-binding domain"/>
    <property type="match status" value="1"/>
</dbReference>
<dbReference type="GO" id="GO:0005829">
    <property type="term" value="C:cytosol"/>
    <property type="evidence" value="ECO:0007669"/>
    <property type="project" value="TreeGrafter"/>
</dbReference>
<protein>
    <recommendedName>
        <fullName evidence="2">Rab proteins geranylgeranyltransferase</fullName>
    </recommendedName>
</protein>
<comment type="caution">
    <text evidence="3">The sequence shown here is derived from an EMBL/GenBank/DDBJ whole genome shotgun (WGS) entry which is preliminary data.</text>
</comment>
<dbReference type="Gene3D" id="3.30.519.10">
    <property type="entry name" value="Guanine Nucleotide Dissociation Inhibitor, domain 2"/>
    <property type="match status" value="1"/>
</dbReference>
<accession>A0A438MWM7</accession>
<evidence type="ECO:0000256" key="1">
    <source>
        <dbReference type="ARBA" id="ARBA00005593"/>
    </source>
</evidence>
<dbReference type="GO" id="GO:0016192">
    <property type="term" value="P:vesicle-mediated transport"/>
    <property type="evidence" value="ECO:0007669"/>
    <property type="project" value="TreeGrafter"/>
</dbReference>
<proteinExistence type="inferred from homology"/>
<dbReference type="GO" id="GO:0007264">
    <property type="term" value="P:small GTPase-mediated signal transduction"/>
    <property type="evidence" value="ECO:0007669"/>
    <property type="project" value="UniProtKB-UniRule"/>
</dbReference>
<dbReference type="GO" id="GO:0005092">
    <property type="term" value="F:GDP-dissociation inhibitor activity"/>
    <property type="evidence" value="ECO:0007669"/>
    <property type="project" value="UniProtKB-UniRule"/>
</dbReference>
<dbReference type="InterPro" id="IPR018203">
    <property type="entry name" value="GDP_dissociation_inhibitor"/>
</dbReference>
<dbReference type="SUPFAM" id="SSF51905">
    <property type="entry name" value="FAD/NAD(P)-binding domain"/>
    <property type="match status" value="1"/>
</dbReference>
<dbReference type="PANTHER" id="PTHR11787:SF4">
    <property type="entry name" value="CHM, RAB ESCORT PROTEIN 1"/>
    <property type="match status" value="1"/>
</dbReference>
<gene>
    <name evidence="3" type="ORF">B0A52_08244</name>
</gene>
<sequence length="507" mass="55103">MDILSEETWDVVIAGTSIPQALLALALSRSGKKILHVDRHEYYGGEDAGLSLQEAVDWAHHSIQAASHVFSEASVSFDDGQAAPNSTGRLASSRSYTLSLNPQIIYAQSSFLPTLVSSRIHSQLEFLAVGSWWIRSDKKLHRIPSTREDVFNDETLSMKDKRGLMKFLRFALQQEEDTSFEAVDPALSFTDVLSNTFKIRDNLQAPLLALALSPTPAASIPFSMALSRIRRHMRSMGYFGPGFGAVVAKYGGNSEMAQVACRAGAVGGAVYLLGHHLTEVQLPTSTVSGQSTDESTLFHCTLSDGTPIRSKVVVGSLDDLPPDMPRASSATTPVDVWRTISIVADPLRSLFPQTADNGPVPAVAIVLVDTPTSEGSATGPIYLQVHSEDTGECPSGQCIIYASLMSESASAQERLKAAVDDFVEGCGAVQSVLWTLSYRVSTSDQQGTFGVDDLASKLFCFRRRAHDLSFSDDIIAPVKEVWTHILGSEAVDEHFLRFEERETEVED</sequence>
<dbReference type="Proteomes" id="UP000288859">
    <property type="component" value="Unassembled WGS sequence"/>
</dbReference>
<dbReference type="VEuPathDB" id="FungiDB:PV10_05687"/>
<evidence type="ECO:0000313" key="4">
    <source>
        <dbReference type="Proteomes" id="UP000288859"/>
    </source>
</evidence>
<dbReference type="PANTHER" id="PTHR11787">
    <property type="entry name" value="RAB GDP-DISSOCIATION INHIBITOR"/>
    <property type="match status" value="1"/>
</dbReference>
<organism evidence="3 4">
    <name type="scientific">Exophiala mesophila</name>
    <name type="common">Black yeast-like fungus</name>
    <dbReference type="NCBI Taxonomy" id="212818"/>
    <lineage>
        <taxon>Eukaryota</taxon>
        <taxon>Fungi</taxon>
        <taxon>Dikarya</taxon>
        <taxon>Ascomycota</taxon>
        <taxon>Pezizomycotina</taxon>
        <taxon>Eurotiomycetes</taxon>
        <taxon>Chaetothyriomycetidae</taxon>
        <taxon>Chaetothyriales</taxon>
        <taxon>Herpotrichiellaceae</taxon>
        <taxon>Exophiala</taxon>
    </lineage>
</organism>
<dbReference type="Gene3D" id="1.10.405.10">
    <property type="entry name" value="Guanine Nucleotide Dissociation Inhibitor, domain 1"/>
    <property type="match status" value="1"/>
</dbReference>
<dbReference type="PRINTS" id="PR00891">
    <property type="entry name" value="RABGDIREP"/>
</dbReference>
<dbReference type="GO" id="GO:0005968">
    <property type="term" value="C:Rab-protein geranylgeranyltransferase complex"/>
    <property type="evidence" value="ECO:0007669"/>
    <property type="project" value="TreeGrafter"/>
</dbReference>
<dbReference type="OrthoDB" id="1923006at2759"/>
<evidence type="ECO:0000313" key="3">
    <source>
        <dbReference type="EMBL" id="RVX68104.1"/>
    </source>
</evidence>
<dbReference type="EMBL" id="NAJM01000041">
    <property type="protein sequence ID" value="RVX68104.1"/>
    <property type="molecule type" value="Genomic_DNA"/>
</dbReference>
<name>A0A438MWM7_EXOME</name>
<dbReference type="InterPro" id="IPR017230">
    <property type="entry name" value="Mrs6"/>
</dbReference>
<dbReference type="GO" id="GO:0005634">
    <property type="term" value="C:nucleus"/>
    <property type="evidence" value="ECO:0007669"/>
    <property type="project" value="TreeGrafter"/>
</dbReference>
<dbReference type="PIRSF" id="PIRSF037514">
    <property type="entry name" value="Rab_ger_ger_transf_A_fun"/>
    <property type="match status" value="1"/>
</dbReference>
<dbReference type="Pfam" id="PF00996">
    <property type="entry name" value="GDI"/>
    <property type="match status" value="1"/>
</dbReference>
<reference evidence="3 4" key="1">
    <citation type="submission" date="2017-03" db="EMBL/GenBank/DDBJ databases">
        <title>Genomes of endolithic fungi from Antarctica.</title>
        <authorList>
            <person name="Coleine C."/>
            <person name="Masonjones S."/>
            <person name="Stajich J.E."/>
        </authorList>
    </citation>
    <scope>NUCLEOTIDE SEQUENCE [LARGE SCALE GENOMIC DNA]</scope>
    <source>
        <strain evidence="3 4">CCFEE 6314</strain>
    </source>
</reference>